<accession>A0A1H1L6K2</accession>
<dbReference type="Gene3D" id="3.30.70.1060">
    <property type="entry name" value="Dimeric alpha+beta barrel"/>
    <property type="match status" value="1"/>
</dbReference>
<comment type="similarity">
    <text evidence="1">Belongs to the YciI family.</text>
</comment>
<evidence type="ECO:0000259" key="2">
    <source>
        <dbReference type="Pfam" id="PF03795"/>
    </source>
</evidence>
<dbReference type="STRING" id="589382.SAMN04489721_0018"/>
<dbReference type="Proteomes" id="UP000199482">
    <property type="component" value="Chromosome I"/>
</dbReference>
<protein>
    <submittedName>
        <fullName evidence="4">Uncharacterized conserved protein</fullName>
    </submittedName>
</protein>
<organism evidence="4 5">
    <name type="scientific">Agromyces flavus</name>
    <dbReference type="NCBI Taxonomy" id="589382"/>
    <lineage>
        <taxon>Bacteria</taxon>
        <taxon>Bacillati</taxon>
        <taxon>Actinomycetota</taxon>
        <taxon>Actinomycetes</taxon>
        <taxon>Micrococcales</taxon>
        <taxon>Microbacteriaceae</taxon>
        <taxon>Agromyces</taxon>
    </lineage>
</organism>
<proteinExistence type="inferred from homology"/>
<gene>
    <name evidence="3" type="ORF">BCL57_001607</name>
    <name evidence="4" type="ORF">SAMN04489721_0018</name>
</gene>
<dbReference type="InterPro" id="IPR011008">
    <property type="entry name" value="Dimeric_a/b-barrel"/>
</dbReference>
<evidence type="ECO:0000256" key="1">
    <source>
        <dbReference type="ARBA" id="ARBA00007689"/>
    </source>
</evidence>
<name>A0A1H1L6K2_9MICO</name>
<dbReference type="SUPFAM" id="SSF54909">
    <property type="entry name" value="Dimeric alpha+beta barrel"/>
    <property type="match status" value="1"/>
</dbReference>
<dbReference type="AlphaFoldDB" id="A0A1H1L6K2"/>
<sequence>MKYLILIKSNPEWSAEWATFTPEQQAEGMQLYTKLTEELQEAGEYVDAEQLVGPEATRTVTVGDHGPVASDAPLAETKEFLGGYYLVDVASFERAVEIAGRLPEASWGGVQIHPILAYDAAADTSVA</sequence>
<feature type="domain" description="YCII-related" evidence="2">
    <location>
        <begin position="1"/>
        <end position="116"/>
    </location>
</feature>
<reference evidence="3" key="3">
    <citation type="submission" date="2022-06" db="EMBL/GenBank/DDBJ databases">
        <title>Genomic Encyclopedia of Type Strains, Phase III (KMG-III): the genomes of soil and plant-associated and newly described type strains.</title>
        <authorList>
            <person name="Whitman W."/>
        </authorList>
    </citation>
    <scope>NUCLEOTIDE SEQUENCE</scope>
    <source>
        <strain evidence="3">CPCC 202695</strain>
    </source>
</reference>
<evidence type="ECO:0000313" key="6">
    <source>
        <dbReference type="Proteomes" id="UP000893823"/>
    </source>
</evidence>
<dbReference type="Proteomes" id="UP000893823">
    <property type="component" value="Unassembled WGS sequence"/>
</dbReference>
<dbReference type="PANTHER" id="PTHR35174:SF3">
    <property type="entry name" value="BLL7171 PROTEIN"/>
    <property type="match status" value="1"/>
</dbReference>
<evidence type="ECO:0000313" key="5">
    <source>
        <dbReference type="Proteomes" id="UP000199482"/>
    </source>
</evidence>
<reference evidence="5" key="2">
    <citation type="submission" date="2016-10" db="EMBL/GenBank/DDBJ databases">
        <authorList>
            <person name="Varghese N."/>
            <person name="Submissions S."/>
        </authorList>
    </citation>
    <scope>NUCLEOTIDE SEQUENCE [LARGE SCALE GENOMIC DNA]</scope>
    <source>
        <strain evidence="5">CPCC 202695</strain>
    </source>
</reference>
<keyword evidence="6" id="KW-1185">Reference proteome</keyword>
<evidence type="ECO:0000313" key="4">
    <source>
        <dbReference type="EMBL" id="SDR70224.1"/>
    </source>
</evidence>
<dbReference type="RefSeq" id="WP_157674897.1">
    <property type="nucleotide sequence ID" value="NZ_BMDN01000002.1"/>
</dbReference>
<dbReference type="EMBL" id="SODL02000002">
    <property type="protein sequence ID" value="MCP2367453.1"/>
    <property type="molecule type" value="Genomic_DNA"/>
</dbReference>
<reference evidence="4" key="1">
    <citation type="submission" date="2016-10" db="EMBL/GenBank/DDBJ databases">
        <authorList>
            <person name="de Groot N.N."/>
        </authorList>
    </citation>
    <scope>NUCLEOTIDE SEQUENCE [LARGE SCALE GENOMIC DNA]</scope>
    <source>
        <strain evidence="4">CPCC 202695</strain>
    </source>
</reference>
<dbReference type="InterPro" id="IPR005545">
    <property type="entry name" value="YCII"/>
</dbReference>
<dbReference type="PANTHER" id="PTHR35174">
    <property type="entry name" value="BLL7171 PROTEIN-RELATED"/>
    <property type="match status" value="1"/>
</dbReference>
<dbReference type="EMBL" id="LT629755">
    <property type="protein sequence ID" value="SDR70224.1"/>
    <property type="molecule type" value="Genomic_DNA"/>
</dbReference>
<dbReference type="Pfam" id="PF03795">
    <property type="entry name" value="YCII"/>
    <property type="match status" value="1"/>
</dbReference>
<evidence type="ECO:0000313" key="3">
    <source>
        <dbReference type="EMBL" id="MCP2367453.1"/>
    </source>
</evidence>